<proteinExistence type="predicted"/>
<dbReference type="AlphaFoldDB" id="A0A3B0IVV9"/>
<dbReference type="EMBL" id="OUNE01000137">
    <property type="protein sequence ID" value="SPP33257.1"/>
    <property type="molecule type" value="Genomic_DNA"/>
</dbReference>
<name>A0A3B0IVV9_9RICK</name>
<reference evidence="1" key="1">
    <citation type="submission" date="2018-04" db="EMBL/GenBank/DDBJ databases">
        <authorList>
            <person name="Go L.Y."/>
            <person name="Mitchell J.A."/>
        </authorList>
    </citation>
    <scope>NUCLEOTIDE SEQUENCE</scope>
    <source>
        <strain evidence="1">WBAD</strain>
    </source>
</reference>
<gene>
    <name evidence="1" type="ORF">WBAD_0812</name>
</gene>
<protein>
    <submittedName>
        <fullName evidence="1">Uncharacterized protein</fullName>
    </submittedName>
</protein>
<sequence length="96" mass="10988">MFNIGFSEILVVALVSIIVLDKSKVSVFFNLIKNMYRYFVIVKSRIRNLLKDAGIEELYEECDVEKVNYIVGKDGKLYPAYNVDNTKDDSKGPSSR</sequence>
<evidence type="ECO:0000313" key="1">
    <source>
        <dbReference type="EMBL" id="SPP33257.1"/>
    </source>
</evidence>
<accession>A0A3B0IVV9</accession>
<organism evidence="1">
    <name type="scientific">Wolbachia endosymbiont of Aleurodicus dispersus</name>
    <dbReference type="NCBI Taxonomy" id="1288877"/>
    <lineage>
        <taxon>Bacteria</taxon>
        <taxon>Pseudomonadati</taxon>
        <taxon>Pseudomonadota</taxon>
        <taxon>Alphaproteobacteria</taxon>
        <taxon>Rickettsiales</taxon>
        <taxon>Anaplasmataceae</taxon>
        <taxon>Wolbachieae</taxon>
        <taxon>Wolbachia</taxon>
    </lineage>
</organism>